<proteinExistence type="predicted"/>
<dbReference type="Proteomes" id="UP001500596">
    <property type="component" value="Unassembled WGS sequence"/>
</dbReference>
<evidence type="ECO:0000313" key="1">
    <source>
        <dbReference type="EMBL" id="GAA1661279.1"/>
    </source>
</evidence>
<sequence length="129" mass="15150">MTNRRRPGLVNVYRGEFLHTKVWFARRDRWFREEHATGRSLECAGCARPADKRELELHHLDYSGVILQDGTWRAVEVHDDLVPMHPYCHELLHRLIDRDFVLSKNRNRRAASHLALQRLRGKLTTGDAS</sequence>
<comment type="caution">
    <text evidence="1">The sequence shown here is derived from an EMBL/GenBank/DDBJ whole genome shotgun (WGS) entry which is preliminary data.</text>
</comment>
<keyword evidence="2" id="KW-1185">Reference proteome</keyword>
<reference evidence="1 2" key="1">
    <citation type="journal article" date="2019" name="Int. J. Syst. Evol. Microbiol.">
        <title>The Global Catalogue of Microorganisms (GCM) 10K type strain sequencing project: providing services to taxonomists for standard genome sequencing and annotation.</title>
        <authorList>
            <consortium name="The Broad Institute Genomics Platform"/>
            <consortium name="The Broad Institute Genome Sequencing Center for Infectious Disease"/>
            <person name="Wu L."/>
            <person name="Ma J."/>
        </authorList>
    </citation>
    <scope>NUCLEOTIDE SEQUENCE [LARGE SCALE GENOMIC DNA]</scope>
    <source>
        <strain evidence="1 2">JCM 15575</strain>
    </source>
</reference>
<name>A0ABN2FWX4_9MICO</name>
<organism evidence="1 2">
    <name type="scientific">Microbacterium lacus</name>
    <dbReference type="NCBI Taxonomy" id="415217"/>
    <lineage>
        <taxon>Bacteria</taxon>
        <taxon>Bacillati</taxon>
        <taxon>Actinomycetota</taxon>
        <taxon>Actinomycetes</taxon>
        <taxon>Micrococcales</taxon>
        <taxon>Microbacteriaceae</taxon>
        <taxon>Microbacterium</taxon>
    </lineage>
</organism>
<dbReference type="EMBL" id="BAAAPK010000001">
    <property type="protein sequence ID" value="GAA1661279.1"/>
    <property type="molecule type" value="Genomic_DNA"/>
</dbReference>
<evidence type="ECO:0008006" key="3">
    <source>
        <dbReference type="Google" id="ProtNLM"/>
    </source>
</evidence>
<dbReference type="RefSeq" id="WP_344050553.1">
    <property type="nucleotide sequence ID" value="NZ_BAAAPK010000001.1"/>
</dbReference>
<evidence type="ECO:0000313" key="2">
    <source>
        <dbReference type="Proteomes" id="UP001500596"/>
    </source>
</evidence>
<accession>A0ABN2FWX4</accession>
<protein>
    <recommendedName>
        <fullName evidence="3">HNH endonuclease</fullName>
    </recommendedName>
</protein>
<gene>
    <name evidence="1" type="ORF">GCM10009807_01220</name>
</gene>